<dbReference type="PROSITE" id="PS50198">
    <property type="entry name" value="PPIC_PPIASE_2"/>
    <property type="match status" value="1"/>
</dbReference>
<dbReference type="Pfam" id="PF13624">
    <property type="entry name" value="SurA_N_3"/>
    <property type="match status" value="1"/>
</dbReference>
<dbReference type="Gene3D" id="3.10.50.40">
    <property type="match status" value="1"/>
</dbReference>
<dbReference type="AlphaFoldDB" id="A0A4V3CTX4"/>
<dbReference type="InterPro" id="IPR000297">
    <property type="entry name" value="PPIase_PpiC"/>
</dbReference>
<dbReference type="OrthoDB" id="9812372at2"/>
<comment type="similarity">
    <text evidence="8">Belongs to the PpiD chaperone family.</text>
</comment>
<dbReference type="FunCoup" id="A0A4V3CTX4">
    <property type="interactions" value="234"/>
</dbReference>
<evidence type="ECO:0000256" key="5">
    <source>
        <dbReference type="ARBA" id="ARBA00022989"/>
    </source>
</evidence>
<dbReference type="InParanoid" id="A0A4V3CTX4"/>
<evidence type="ECO:0000313" key="14">
    <source>
        <dbReference type="Proteomes" id="UP000295361"/>
    </source>
</evidence>
<evidence type="ECO:0000256" key="4">
    <source>
        <dbReference type="ARBA" id="ARBA00022692"/>
    </source>
</evidence>
<gene>
    <name evidence="13" type="ORF">DES47_101548</name>
</gene>
<feature type="domain" description="PpiC" evidence="12">
    <location>
        <begin position="267"/>
        <end position="370"/>
    </location>
</feature>
<dbReference type="SUPFAM" id="SSF109998">
    <property type="entry name" value="Triger factor/SurA peptide-binding domain-like"/>
    <property type="match status" value="1"/>
</dbReference>
<dbReference type="EMBL" id="SNXS01000001">
    <property type="protein sequence ID" value="TDP74488.1"/>
    <property type="molecule type" value="Genomic_DNA"/>
</dbReference>
<evidence type="ECO:0000256" key="2">
    <source>
        <dbReference type="ARBA" id="ARBA00022475"/>
    </source>
</evidence>
<evidence type="ECO:0000256" key="10">
    <source>
        <dbReference type="ARBA" id="ARBA00042775"/>
    </source>
</evidence>
<dbReference type="GO" id="GO:0003755">
    <property type="term" value="F:peptidyl-prolyl cis-trans isomerase activity"/>
    <property type="evidence" value="ECO:0007669"/>
    <property type="project" value="UniProtKB-KW"/>
</dbReference>
<evidence type="ECO:0000256" key="11">
    <source>
        <dbReference type="PROSITE-ProRule" id="PRU00278"/>
    </source>
</evidence>
<dbReference type="Pfam" id="PF13616">
    <property type="entry name" value="Rotamase_3"/>
    <property type="match status" value="1"/>
</dbReference>
<keyword evidence="5" id="KW-1133">Transmembrane helix</keyword>
<evidence type="ECO:0000313" key="13">
    <source>
        <dbReference type="EMBL" id="TDP74488.1"/>
    </source>
</evidence>
<evidence type="ECO:0000256" key="8">
    <source>
        <dbReference type="ARBA" id="ARBA00038408"/>
    </source>
</evidence>
<keyword evidence="14" id="KW-1185">Reference proteome</keyword>
<keyword evidence="4" id="KW-0812">Transmembrane</keyword>
<dbReference type="PANTHER" id="PTHR47529:SF1">
    <property type="entry name" value="PERIPLASMIC CHAPERONE PPID"/>
    <property type="match status" value="1"/>
</dbReference>
<organism evidence="13 14">
    <name type="scientific">Roseateles toxinivorans</name>
    <dbReference type="NCBI Taxonomy" id="270368"/>
    <lineage>
        <taxon>Bacteria</taxon>
        <taxon>Pseudomonadati</taxon>
        <taxon>Pseudomonadota</taxon>
        <taxon>Betaproteobacteria</taxon>
        <taxon>Burkholderiales</taxon>
        <taxon>Sphaerotilaceae</taxon>
        <taxon>Roseateles</taxon>
    </lineage>
</organism>
<evidence type="ECO:0000256" key="7">
    <source>
        <dbReference type="ARBA" id="ARBA00023186"/>
    </source>
</evidence>
<comment type="subcellular location">
    <subcellularLocation>
        <location evidence="1">Cell inner membrane</location>
        <topology evidence="1">Single-pass type II membrane protein</topology>
        <orientation evidence="1">Periplasmic side</orientation>
    </subcellularLocation>
</comment>
<dbReference type="InterPro" id="IPR046357">
    <property type="entry name" value="PPIase_dom_sf"/>
</dbReference>
<dbReference type="Gene3D" id="1.10.4030.10">
    <property type="entry name" value="Porin chaperone SurA, peptide-binding domain"/>
    <property type="match status" value="1"/>
</dbReference>
<accession>A0A4V3CTX4</accession>
<sequence length="638" mass="69880">MFDFVRKHTKVLQFILLLLIFPSFVLFGVEGYSRFTEGGNAKVAVVDGQGITQAEWDVALRDQSERMRRQAPNVDPKLLDSPEAKREALDALVRDKVMQIAATKQHLVVSDERLQRLFQADPQFAFIRMPDGSVNKGMLAAQGMSSASFEQRLRQDLTLRQVVQGVSGTAFASSVNSAAAFDVLLQQREVQVQRFSVKDYLGRITPSDAELEAYYKDPANASQFQSQETASIEFLVLDLDALKKDVNVSEDKLREYFKTNESRYTVAEERRASHILIKTEPSASADDKAKAKAKAEALLAEVRKAPGTFADVARKNSQDPGSAAQGGDLDFFGRGGMTKAFEDAAYAMKQGEISNVIETEFGYHIIMLTAVRGGEKKPFEAVRAEIEDDVRKQVAQARYAEAAEQFSNLVYEQSDSLKPAADKLKLTIQTATVQRKPLPTAVGTPASPKLLDAVFGVEALRNKRNTEALEISPNMLVSARVVKHDPARLLPFAEVKAQVQDRVVKKMAVAQAKKDGEARLEALKKGGDAAGLEPAQIVSRVQARDLPRSMIEDIMRADASKLPAWVGVDGGEAGYAVVRIVKVLPRDSAVIDAKRADQQYAQAWSAAEASAYFAALKTRFKVELKPVVAALAASAATP</sequence>
<evidence type="ECO:0000259" key="12">
    <source>
        <dbReference type="PROSITE" id="PS50198"/>
    </source>
</evidence>
<evidence type="ECO:0000256" key="6">
    <source>
        <dbReference type="ARBA" id="ARBA00023136"/>
    </source>
</evidence>
<evidence type="ECO:0000256" key="9">
    <source>
        <dbReference type="ARBA" id="ARBA00040743"/>
    </source>
</evidence>
<keyword evidence="6" id="KW-0472">Membrane</keyword>
<keyword evidence="11 13" id="KW-0413">Isomerase</keyword>
<comment type="caution">
    <text evidence="13">The sequence shown here is derived from an EMBL/GenBank/DDBJ whole genome shotgun (WGS) entry which is preliminary data.</text>
</comment>
<dbReference type="Proteomes" id="UP000295361">
    <property type="component" value="Unassembled WGS sequence"/>
</dbReference>
<keyword evidence="7" id="KW-0143">Chaperone</keyword>
<proteinExistence type="inferred from homology"/>
<dbReference type="RefSeq" id="WP_133699106.1">
    <property type="nucleotide sequence ID" value="NZ_SNXS01000001.1"/>
</dbReference>
<name>A0A4V3CTX4_9BURK</name>
<reference evidence="13 14" key="1">
    <citation type="submission" date="2019-03" db="EMBL/GenBank/DDBJ databases">
        <title>Genomic Encyclopedia of Type Strains, Phase IV (KMG-IV): sequencing the most valuable type-strain genomes for metagenomic binning, comparative biology and taxonomic classification.</title>
        <authorList>
            <person name="Goeker M."/>
        </authorList>
    </citation>
    <scope>NUCLEOTIDE SEQUENCE [LARGE SCALE GENOMIC DNA]</scope>
    <source>
        <strain evidence="13 14">DSM 16998</strain>
    </source>
</reference>
<dbReference type="PANTHER" id="PTHR47529">
    <property type="entry name" value="PEPTIDYL-PROLYL CIS-TRANS ISOMERASE D"/>
    <property type="match status" value="1"/>
</dbReference>
<keyword evidence="2" id="KW-1003">Cell membrane</keyword>
<evidence type="ECO:0000256" key="3">
    <source>
        <dbReference type="ARBA" id="ARBA00022519"/>
    </source>
</evidence>
<evidence type="ECO:0000256" key="1">
    <source>
        <dbReference type="ARBA" id="ARBA00004382"/>
    </source>
</evidence>
<keyword evidence="3" id="KW-0997">Cell inner membrane</keyword>
<protein>
    <recommendedName>
        <fullName evidence="9">Periplasmic chaperone PpiD</fullName>
    </recommendedName>
    <alternativeName>
        <fullName evidence="10">Periplasmic folding chaperone</fullName>
    </alternativeName>
</protein>
<dbReference type="InterPro" id="IPR052029">
    <property type="entry name" value="PpiD_chaperone"/>
</dbReference>
<dbReference type="InterPro" id="IPR027304">
    <property type="entry name" value="Trigger_fact/SurA_dom_sf"/>
</dbReference>
<dbReference type="GO" id="GO:0005886">
    <property type="term" value="C:plasma membrane"/>
    <property type="evidence" value="ECO:0007669"/>
    <property type="project" value="UniProtKB-SubCell"/>
</dbReference>
<keyword evidence="11" id="KW-0697">Rotamase</keyword>
<dbReference type="SUPFAM" id="SSF54534">
    <property type="entry name" value="FKBP-like"/>
    <property type="match status" value="1"/>
</dbReference>